<dbReference type="AlphaFoldDB" id="A0A1W1Y1I5"/>
<keyword evidence="2" id="KW-1185">Reference proteome</keyword>
<proteinExistence type="predicted"/>
<dbReference type="Proteomes" id="UP000192761">
    <property type="component" value="Unassembled WGS sequence"/>
</dbReference>
<dbReference type="RefSeq" id="WP_139799065.1">
    <property type="nucleotide sequence ID" value="NZ_FWXD01000067.1"/>
</dbReference>
<organism evidence="1 2">
    <name type="scientific">Andreprevotia lacus DSM 23236</name>
    <dbReference type="NCBI Taxonomy" id="1121001"/>
    <lineage>
        <taxon>Bacteria</taxon>
        <taxon>Pseudomonadati</taxon>
        <taxon>Pseudomonadota</taxon>
        <taxon>Betaproteobacteria</taxon>
        <taxon>Neisseriales</taxon>
        <taxon>Chitinibacteraceae</taxon>
        <taxon>Andreprevotia</taxon>
    </lineage>
</organism>
<evidence type="ECO:0000313" key="1">
    <source>
        <dbReference type="EMBL" id="SMC30012.1"/>
    </source>
</evidence>
<dbReference type="EMBL" id="FWXD01000067">
    <property type="protein sequence ID" value="SMC30012.1"/>
    <property type="molecule type" value="Genomic_DNA"/>
</dbReference>
<gene>
    <name evidence="1" type="ORF">SAMN02745857_04356</name>
</gene>
<dbReference type="OrthoDB" id="1100929at2"/>
<accession>A0A1W1Y1I5</accession>
<reference evidence="1 2" key="1">
    <citation type="submission" date="2017-04" db="EMBL/GenBank/DDBJ databases">
        <authorList>
            <person name="Afonso C.L."/>
            <person name="Miller P.J."/>
            <person name="Scott M.A."/>
            <person name="Spackman E."/>
            <person name="Goraichik I."/>
            <person name="Dimitrov K.M."/>
            <person name="Suarez D.L."/>
            <person name="Swayne D.E."/>
        </authorList>
    </citation>
    <scope>NUCLEOTIDE SEQUENCE [LARGE SCALE GENOMIC DNA]</scope>
    <source>
        <strain evidence="1 2">DSM 23236</strain>
    </source>
</reference>
<name>A0A1W1Y1I5_9NEIS</name>
<sequence length="759" mass="85767">MNNIEFLTSIKINTDFEEIVRRFVQKIWSVDAYIVNGPYDDGKDLVFSERGRQKREAVQITIQKSNFENKLKEDLVKTQRLVDDHDYPNNLTFFSSQTYSESVINDFVTMARRDYGINLHFYDAKRISQKITEEYPDILKFIIEDIHNYKGAGKSGLDSVNRSLYDFLALSGESATIKKSIVDAQILSLIYQGDTSSAAVIELLKQSGTKESTARHHLSNLIKSGKLIVDNDSMLKMSISELNRVKSVELANEKQCEELSGLIVARVGMSDVGVASRIVELFKDAYRHTVDLHISELNFQDPNEEAIKQTMHLLKAELKSSCGVDGDRAELLARDLIEIASSNEYLSNYCSSQLCINLLNQSKLEAYIKEKHFFVYLDATVFIRHLAAMQFRDIKSDQAFYVTQRLIDAINQVPRKTIRITSDHLEETIRHLDAAYKLSLFANDDLIATLGDSKNVYFNAYLARRSKIKGYDFSEFISDFIGFDIAANAGYTFDGMLRCASKILDLHNIQVVSTASIEEIDFTRLNSAYLRAGGKLKKTQGFINDVNACIVLSDTRNHLDDTKTGQIPIFVTWDSSIGMLRDAYRNGIDKYAEWIVYSPHKASERLTMAGFKIDKSYVRDSLLCILDDDIFKDTKSSLLDNLALFVKGDGLEVDNGAVISLVVKLAEEVNNEPIDKKEFESDSYAAINEILLETFFKFKNRLPSVRKVFGAPGFSNRVFDLISLSASNLRADSGDDLNKYISSLEALIDEYESSCVDGN</sequence>
<protein>
    <submittedName>
        <fullName evidence="1">Uncharacterized protein</fullName>
    </submittedName>
</protein>
<evidence type="ECO:0000313" key="2">
    <source>
        <dbReference type="Proteomes" id="UP000192761"/>
    </source>
</evidence>